<feature type="domain" description="Replication initiator A N-terminal" evidence="2">
    <location>
        <begin position="18"/>
        <end position="94"/>
    </location>
</feature>
<dbReference type="InterPro" id="IPR010724">
    <property type="entry name" value="RepA_N"/>
</dbReference>
<evidence type="ECO:0000259" key="2">
    <source>
        <dbReference type="Pfam" id="PF06970"/>
    </source>
</evidence>
<dbReference type="Pfam" id="PF06970">
    <property type="entry name" value="RepA_N"/>
    <property type="match status" value="1"/>
</dbReference>
<dbReference type="RefSeq" id="WP_161870421.1">
    <property type="nucleotide sequence ID" value="NZ_MAEI02000001.1"/>
</dbReference>
<accession>A0ABV0F5Z1</accession>
<reference evidence="4" key="1">
    <citation type="submission" date="2016-06" db="EMBL/GenBank/DDBJ databases">
        <title>Four novel species of enterococci isolated from chicken manure.</title>
        <authorList>
            <person name="Van Tyne D."/>
        </authorList>
    </citation>
    <scope>NUCLEOTIDE SEQUENCE [LARGE SCALE GENOMIC DNA]</scope>
    <source>
        <strain evidence="4">JM9A</strain>
    </source>
</reference>
<evidence type="ECO:0000313" key="3">
    <source>
        <dbReference type="EMBL" id="MEO1782046.1"/>
    </source>
</evidence>
<dbReference type="EMBL" id="MAEI02000001">
    <property type="protein sequence ID" value="MEO1782046.1"/>
    <property type="molecule type" value="Genomic_DNA"/>
</dbReference>
<evidence type="ECO:0000313" key="4">
    <source>
        <dbReference type="Proteomes" id="UP001429357"/>
    </source>
</evidence>
<keyword evidence="4" id="KW-1185">Reference proteome</keyword>
<name>A0ABV0F5Z1_9ENTE</name>
<dbReference type="Proteomes" id="UP001429357">
    <property type="component" value="Unassembled WGS sequence"/>
</dbReference>
<proteinExistence type="predicted"/>
<comment type="caution">
    <text evidence="3">The sequence shown here is derived from an EMBL/GenBank/DDBJ whole genome shotgun (WGS) entry which is preliminary data.</text>
</comment>
<gene>
    <name evidence="3" type="ORF">BAU18_001639</name>
</gene>
<sequence length="455" mass="52700">MAANEFIPYQKYDVQEMTFIKFHKIFDKYQRFREMSVESILLYGFLVDRLSYFEQRDELLTDKDDVPFVLMSEEEMAFHARCSVRKVAKLKNELSTNGLIKQKRLSWNSINRPSGMYVQFDKQPNAIYVGHIQVFPWDKEVEYRFENDGMKKTSKLKANGEIKKEKQEAVLSMLLNPSEQNKALKSPTGSLSAKSAVKAFPSDRLSANFADKGQEPSSPSLSLPANFADKDEASGTNLSAKFADSTNHYNLNDSFNDTINDTSKESSESNVVEISEIEKTEFIEHYNRSFLTKQSVESLLIFGNVNQSKQMLDAIFESKRQVENFRIAEDRKLNLSKVNVGKFSIDGDLFSNELQKEIQKLIFQMKLKNAADNSITNIFGYFRKCMLTFWENCLLNTDFYGVDIYDDETFEFQDFLYGQTFQTRQKRYAYIYGAERAYFHGLPFEEYQAAMTGKE</sequence>
<feature type="region of interest" description="Disordered" evidence="1">
    <location>
        <begin position="207"/>
        <end position="229"/>
    </location>
</feature>
<reference evidence="3 4" key="2">
    <citation type="submission" date="2024-02" db="EMBL/GenBank/DDBJ databases">
        <title>The Genome Sequence of Enterococcus diestrammenae JM9A.</title>
        <authorList>
            <person name="Earl A."/>
            <person name="Manson A."/>
            <person name="Gilmore M."/>
            <person name="Sanders J."/>
            <person name="Shea T."/>
            <person name="Howe W."/>
            <person name="Livny J."/>
            <person name="Cuomo C."/>
            <person name="Neafsey D."/>
            <person name="Birren B."/>
        </authorList>
    </citation>
    <scope>NUCLEOTIDE SEQUENCE [LARGE SCALE GENOMIC DNA]</scope>
    <source>
        <strain evidence="3 4">JM9A</strain>
    </source>
</reference>
<organism evidence="3 4">
    <name type="scientific">Enterococcus diestrammenae</name>
    <dbReference type="NCBI Taxonomy" id="1155073"/>
    <lineage>
        <taxon>Bacteria</taxon>
        <taxon>Bacillati</taxon>
        <taxon>Bacillota</taxon>
        <taxon>Bacilli</taxon>
        <taxon>Lactobacillales</taxon>
        <taxon>Enterococcaceae</taxon>
        <taxon>Enterococcus</taxon>
    </lineage>
</organism>
<protein>
    <recommendedName>
        <fullName evidence="2">Replication initiator A N-terminal domain-containing protein</fullName>
    </recommendedName>
</protein>
<evidence type="ECO:0000256" key="1">
    <source>
        <dbReference type="SAM" id="MobiDB-lite"/>
    </source>
</evidence>